<dbReference type="InterPro" id="IPR035959">
    <property type="entry name" value="RutC-like_sf"/>
</dbReference>
<dbReference type="InterPro" id="IPR013813">
    <property type="entry name" value="Endoribo_LPSP/chorism_mut-like"/>
</dbReference>
<gene>
    <name evidence="2" type="ORF">HW532_02125</name>
</gene>
<name>A0A7S8HAN0_9HYPH</name>
<evidence type="ECO:0000313" key="2">
    <source>
        <dbReference type="EMBL" id="QPC41626.1"/>
    </source>
</evidence>
<dbReference type="AlphaFoldDB" id="A0A7S8HAN0"/>
<sequence length="154" mass="16055">MGQIDDRLNELGITLPEPAAPVANYVPYVVSGNLVFISGQVTLGPDGVEYQGKVGADFTTEEAAKAARLCGLNVIAQLKAACGGDLDRVVRCVKLGGFVNAVPDFTDHPKVINGCSDLMVEVFADKGRHARFAVGAGGLPLNVAVEVDAVFEIA</sequence>
<evidence type="ECO:0000313" key="3">
    <source>
        <dbReference type="Proteomes" id="UP000593594"/>
    </source>
</evidence>
<dbReference type="EMBL" id="CP058214">
    <property type="protein sequence ID" value="QPC41626.1"/>
    <property type="molecule type" value="Genomic_DNA"/>
</dbReference>
<dbReference type="KEGG" id="kmn:HW532_02125"/>
<proteinExistence type="predicted"/>
<keyword evidence="3" id="KW-1185">Reference proteome</keyword>
<dbReference type="Proteomes" id="UP000593594">
    <property type="component" value="Chromosome"/>
</dbReference>
<feature type="domain" description="Endoribonuclease L-PSP/chorismate mutase-like" evidence="1">
    <location>
        <begin position="6"/>
        <end position="145"/>
    </location>
</feature>
<dbReference type="PANTHER" id="PTHR43760:SF1">
    <property type="entry name" value="ENDORIBONUCLEASE L-PSP_CHORISMATE MUTASE-LIKE DOMAIN-CONTAINING PROTEIN"/>
    <property type="match status" value="1"/>
</dbReference>
<reference evidence="2 3" key="1">
    <citation type="submission" date="2020-06" db="EMBL/GenBank/DDBJ databases">
        <title>Genome sequence of 2 isolates from Red Sea Mangroves.</title>
        <authorList>
            <person name="Sefrji F."/>
            <person name="Michoud G."/>
            <person name="Merlino G."/>
            <person name="Daffonchio D."/>
        </authorList>
    </citation>
    <scope>NUCLEOTIDE SEQUENCE [LARGE SCALE GENOMIC DNA]</scope>
    <source>
        <strain evidence="2 3">R1DC25</strain>
    </source>
</reference>
<dbReference type="SUPFAM" id="SSF55298">
    <property type="entry name" value="YjgF-like"/>
    <property type="match status" value="1"/>
</dbReference>
<dbReference type="RefSeq" id="WP_213162846.1">
    <property type="nucleotide sequence ID" value="NZ_CP058214.1"/>
</dbReference>
<dbReference type="PANTHER" id="PTHR43760">
    <property type="entry name" value="ENDORIBONUCLEASE-RELATED"/>
    <property type="match status" value="1"/>
</dbReference>
<dbReference type="CDD" id="cd02199">
    <property type="entry name" value="YjgF_YER057c_UK114_like_1"/>
    <property type="match status" value="1"/>
</dbReference>
<protein>
    <submittedName>
        <fullName evidence="2">RidA family protein</fullName>
    </submittedName>
</protein>
<dbReference type="Gene3D" id="3.30.1330.40">
    <property type="entry name" value="RutC-like"/>
    <property type="match status" value="1"/>
</dbReference>
<organism evidence="2 3">
    <name type="scientific">Kaustia mangrovi</name>
    <dbReference type="NCBI Taxonomy" id="2593653"/>
    <lineage>
        <taxon>Bacteria</taxon>
        <taxon>Pseudomonadati</taxon>
        <taxon>Pseudomonadota</taxon>
        <taxon>Alphaproteobacteria</taxon>
        <taxon>Hyphomicrobiales</taxon>
        <taxon>Parvibaculaceae</taxon>
        <taxon>Kaustia</taxon>
    </lineage>
</organism>
<dbReference type="Pfam" id="PF14588">
    <property type="entry name" value="YjgF_endoribonc"/>
    <property type="match status" value="1"/>
</dbReference>
<accession>A0A7S8HAN0</accession>
<evidence type="ECO:0000259" key="1">
    <source>
        <dbReference type="Pfam" id="PF14588"/>
    </source>
</evidence>